<dbReference type="Proteomes" id="UP001139462">
    <property type="component" value="Unassembled WGS sequence"/>
</dbReference>
<proteinExistence type="inferred from homology"/>
<gene>
    <name evidence="11" type="ORF">K8344_09510</name>
</gene>
<dbReference type="EMBL" id="JAIRBB010000007">
    <property type="protein sequence ID" value="MCG2431356.1"/>
    <property type="molecule type" value="Genomic_DNA"/>
</dbReference>
<dbReference type="GO" id="GO:0008652">
    <property type="term" value="P:amino acid biosynthetic process"/>
    <property type="evidence" value="ECO:0007669"/>
    <property type="project" value="UniProtKB-ARBA"/>
</dbReference>
<comment type="cofactor">
    <cofactor evidence="1">
        <name>pyridoxal 5'-phosphate</name>
        <dbReference type="ChEBI" id="CHEBI:597326"/>
    </cofactor>
</comment>
<evidence type="ECO:0000313" key="11">
    <source>
        <dbReference type="EMBL" id="MCG2431356.1"/>
    </source>
</evidence>
<dbReference type="Gene3D" id="3.20.10.10">
    <property type="entry name" value="D-amino Acid Aminotransferase, subunit A, domain 2"/>
    <property type="match status" value="1"/>
</dbReference>
<dbReference type="InterPro" id="IPR043131">
    <property type="entry name" value="BCAT-like_N"/>
</dbReference>
<dbReference type="PANTHER" id="PTHR42743:SF11">
    <property type="entry name" value="AMINODEOXYCHORISMATE LYASE"/>
    <property type="match status" value="1"/>
</dbReference>
<evidence type="ECO:0000256" key="4">
    <source>
        <dbReference type="ARBA" id="ARBA00005072"/>
    </source>
</evidence>
<evidence type="ECO:0000256" key="5">
    <source>
        <dbReference type="ARBA" id="ARBA00009320"/>
    </source>
</evidence>
<keyword evidence="7" id="KW-0663">Pyridoxal phosphate</keyword>
<dbReference type="InterPro" id="IPR036038">
    <property type="entry name" value="Aminotransferase-like"/>
</dbReference>
<comment type="catalytic activity">
    <reaction evidence="8">
        <text>L-valine + 2-oxoglutarate = 3-methyl-2-oxobutanoate + L-glutamate</text>
        <dbReference type="Rhea" id="RHEA:24813"/>
        <dbReference type="ChEBI" id="CHEBI:11851"/>
        <dbReference type="ChEBI" id="CHEBI:16810"/>
        <dbReference type="ChEBI" id="CHEBI:29985"/>
        <dbReference type="ChEBI" id="CHEBI:57762"/>
        <dbReference type="EC" id="2.6.1.42"/>
    </reaction>
</comment>
<dbReference type="RefSeq" id="WP_237608464.1">
    <property type="nucleotide sequence ID" value="NZ_JAIRBB010000007.1"/>
</dbReference>
<evidence type="ECO:0000256" key="10">
    <source>
        <dbReference type="ARBA" id="ARBA00049229"/>
    </source>
</evidence>
<dbReference type="CDD" id="cd00449">
    <property type="entry name" value="PLPDE_IV"/>
    <property type="match status" value="1"/>
</dbReference>
<dbReference type="GO" id="GO:0046394">
    <property type="term" value="P:carboxylic acid biosynthetic process"/>
    <property type="evidence" value="ECO:0007669"/>
    <property type="project" value="UniProtKB-ARBA"/>
</dbReference>
<protein>
    <recommendedName>
        <fullName evidence="6">branched-chain-amino-acid transaminase</fullName>
        <ecNumber evidence="6">2.6.1.42</ecNumber>
    </recommendedName>
</protein>
<dbReference type="PANTHER" id="PTHR42743">
    <property type="entry name" value="AMINO-ACID AMINOTRANSFERASE"/>
    <property type="match status" value="1"/>
</dbReference>
<keyword evidence="11" id="KW-0032">Aminotransferase</keyword>
<comment type="pathway">
    <text evidence="3">Amino-acid biosynthesis; L-valine biosynthesis; L-valine from pyruvate: step 4/4.</text>
</comment>
<dbReference type="GO" id="GO:0004084">
    <property type="term" value="F:branched-chain-amino-acid transaminase activity"/>
    <property type="evidence" value="ECO:0007669"/>
    <property type="project" value="UniProtKB-EC"/>
</dbReference>
<reference evidence="11" key="1">
    <citation type="submission" date="2021-09" db="EMBL/GenBank/DDBJ databases">
        <title>Genome of Aequorivita sp. strain F64183.</title>
        <authorList>
            <person name="Wang Y."/>
        </authorList>
    </citation>
    <scope>NUCLEOTIDE SEQUENCE</scope>
    <source>
        <strain evidence="11">F64183</strain>
    </source>
</reference>
<comment type="pathway">
    <text evidence="4">Amino-acid biosynthesis; L-leucine biosynthesis; L-leucine from 3-methyl-2-oxobutanoate: step 4/4.</text>
</comment>
<dbReference type="Gene3D" id="3.30.470.10">
    <property type="match status" value="1"/>
</dbReference>
<dbReference type="AlphaFoldDB" id="A0A9X1UD81"/>
<evidence type="ECO:0000256" key="6">
    <source>
        <dbReference type="ARBA" id="ARBA00013053"/>
    </source>
</evidence>
<evidence type="ECO:0000256" key="3">
    <source>
        <dbReference type="ARBA" id="ARBA00004931"/>
    </source>
</evidence>
<evidence type="ECO:0000256" key="7">
    <source>
        <dbReference type="ARBA" id="ARBA00022898"/>
    </source>
</evidence>
<comment type="catalytic activity">
    <reaction evidence="10">
        <text>L-leucine + 2-oxoglutarate = 4-methyl-2-oxopentanoate + L-glutamate</text>
        <dbReference type="Rhea" id="RHEA:18321"/>
        <dbReference type="ChEBI" id="CHEBI:16810"/>
        <dbReference type="ChEBI" id="CHEBI:17865"/>
        <dbReference type="ChEBI" id="CHEBI:29985"/>
        <dbReference type="ChEBI" id="CHEBI:57427"/>
        <dbReference type="EC" id="2.6.1.42"/>
    </reaction>
</comment>
<organism evidence="11 12">
    <name type="scientific">Aequorivita xiaoshiensis</name>
    <dbReference type="NCBI Taxonomy" id="2874476"/>
    <lineage>
        <taxon>Bacteria</taxon>
        <taxon>Pseudomonadati</taxon>
        <taxon>Bacteroidota</taxon>
        <taxon>Flavobacteriia</taxon>
        <taxon>Flavobacteriales</taxon>
        <taxon>Flavobacteriaceae</taxon>
        <taxon>Aequorivita</taxon>
    </lineage>
</organism>
<sequence length="281" mass="31663">MINLNGKIVKEHDASITINNRGLHYGDAVFETMRYGNEKIYFWNDHFLRLKSSLKILKLEGAENFSSNFLKQEISRTIAAQASINSSYRVKLLVWRKTGGKYTPFSNEVEYAIMAEPLASQMYPSNTAAYIIGAYDEHLVSSGELSTLKSNNRLINVLGSVFAKDNGFDNCFLLNEKNNVVEALNGNLFIVSGKTIITPPIHEGCLNGVMRKQLIAIVQSNTEYLIKETSISVMDLHNADEIFITNVIQGIVPVSRYKEEIFEDKVAKVLLQKLNEWVTTN</sequence>
<keyword evidence="12" id="KW-1185">Reference proteome</keyword>
<evidence type="ECO:0000256" key="9">
    <source>
        <dbReference type="ARBA" id="ARBA00048798"/>
    </source>
</evidence>
<comment type="caution">
    <text evidence="11">The sequence shown here is derived from an EMBL/GenBank/DDBJ whole genome shotgun (WGS) entry which is preliminary data.</text>
</comment>
<dbReference type="SUPFAM" id="SSF56752">
    <property type="entry name" value="D-aminoacid aminotransferase-like PLP-dependent enzymes"/>
    <property type="match status" value="1"/>
</dbReference>
<comment type="catalytic activity">
    <reaction evidence="9">
        <text>L-isoleucine + 2-oxoglutarate = (S)-3-methyl-2-oxopentanoate + L-glutamate</text>
        <dbReference type="Rhea" id="RHEA:24801"/>
        <dbReference type="ChEBI" id="CHEBI:16810"/>
        <dbReference type="ChEBI" id="CHEBI:29985"/>
        <dbReference type="ChEBI" id="CHEBI:35146"/>
        <dbReference type="ChEBI" id="CHEBI:58045"/>
        <dbReference type="EC" id="2.6.1.42"/>
    </reaction>
</comment>
<evidence type="ECO:0000256" key="1">
    <source>
        <dbReference type="ARBA" id="ARBA00001933"/>
    </source>
</evidence>
<dbReference type="FunFam" id="3.20.10.10:FF:000002">
    <property type="entry name" value="D-alanine aminotransferase"/>
    <property type="match status" value="1"/>
</dbReference>
<dbReference type="EC" id="2.6.1.42" evidence="6"/>
<dbReference type="Pfam" id="PF01063">
    <property type="entry name" value="Aminotran_4"/>
    <property type="match status" value="1"/>
</dbReference>
<dbReference type="InterPro" id="IPR001544">
    <property type="entry name" value="Aminotrans_IV"/>
</dbReference>
<dbReference type="InterPro" id="IPR050571">
    <property type="entry name" value="Class-IV_PLP-Dep_Aminotrnsfr"/>
</dbReference>
<comment type="pathway">
    <text evidence="2">Amino-acid biosynthesis; L-isoleucine biosynthesis; L-isoleucine from 2-oxobutanoate: step 4/4.</text>
</comment>
<keyword evidence="11" id="KW-0808">Transferase</keyword>
<comment type="similarity">
    <text evidence="5">Belongs to the class-IV pyridoxal-phosphate-dependent aminotransferase family.</text>
</comment>
<evidence type="ECO:0000256" key="8">
    <source>
        <dbReference type="ARBA" id="ARBA00048212"/>
    </source>
</evidence>
<evidence type="ECO:0000256" key="2">
    <source>
        <dbReference type="ARBA" id="ARBA00004824"/>
    </source>
</evidence>
<name>A0A9X1UD81_9FLAO</name>
<accession>A0A9X1UD81</accession>
<evidence type="ECO:0000313" key="12">
    <source>
        <dbReference type="Proteomes" id="UP001139462"/>
    </source>
</evidence>
<dbReference type="InterPro" id="IPR043132">
    <property type="entry name" value="BCAT-like_C"/>
</dbReference>